<dbReference type="SUPFAM" id="SSF88723">
    <property type="entry name" value="PIN domain-like"/>
    <property type="match status" value="1"/>
</dbReference>
<dbReference type="GO" id="GO:0004521">
    <property type="term" value="F:RNA endonuclease activity"/>
    <property type="evidence" value="ECO:0007669"/>
    <property type="project" value="InterPro"/>
</dbReference>
<reference evidence="2 3" key="2">
    <citation type="submission" date="2018-03" db="EMBL/GenBank/DDBJ databases">
        <title>The ancient ancestry and fast evolution of plastids.</title>
        <authorList>
            <person name="Moore K.R."/>
            <person name="Magnabosco C."/>
            <person name="Momper L."/>
            <person name="Gold D.A."/>
            <person name="Bosak T."/>
            <person name="Fournier G.P."/>
        </authorList>
    </citation>
    <scope>NUCLEOTIDE SEQUENCE [LARGE SCALE GENOMIC DNA]</scope>
    <source>
        <strain evidence="2 3">ULC18</strain>
    </source>
</reference>
<proteinExistence type="predicted"/>
<dbReference type="Pfam" id="PF01850">
    <property type="entry name" value="PIN"/>
    <property type="match status" value="1"/>
</dbReference>
<dbReference type="GO" id="GO:0016075">
    <property type="term" value="P:rRNA catabolic process"/>
    <property type="evidence" value="ECO:0007669"/>
    <property type="project" value="TreeGrafter"/>
</dbReference>
<dbReference type="InterPro" id="IPR039018">
    <property type="entry name" value="VapC20-like"/>
</dbReference>
<name>A0A2T1DZW5_9CYAN</name>
<comment type="caution">
    <text evidence="2">The sequence shown here is derived from an EMBL/GenBank/DDBJ whole genome shotgun (WGS) entry which is preliminary data.</text>
</comment>
<dbReference type="OrthoDB" id="4724868at2"/>
<dbReference type="AlphaFoldDB" id="A0A2T1DZW5"/>
<reference evidence="3" key="1">
    <citation type="submission" date="2018-02" db="EMBL/GenBank/DDBJ databases">
        <authorList>
            <person name="Moore K."/>
            <person name="Momper L."/>
        </authorList>
    </citation>
    <scope>NUCLEOTIDE SEQUENCE [LARGE SCALE GENOMIC DNA]</scope>
    <source>
        <strain evidence="3">ULC18</strain>
    </source>
</reference>
<dbReference type="Gene3D" id="3.40.50.1010">
    <property type="entry name" value="5'-nuclease"/>
    <property type="match status" value="1"/>
</dbReference>
<evidence type="ECO:0000313" key="2">
    <source>
        <dbReference type="EMBL" id="PSB26038.1"/>
    </source>
</evidence>
<dbReference type="EMBL" id="PVWK01000117">
    <property type="protein sequence ID" value="PSB26038.1"/>
    <property type="molecule type" value="Genomic_DNA"/>
</dbReference>
<feature type="domain" description="PIN" evidence="1">
    <location>
        <begin position="7"/>
        <end position="136"/>
    </location>
</feature>
<dbReference type="PANTHER" id="PTHR42188">
    <property type="entry name" value="23S RRNA-SPECIFIC ENDONUCLEASE VAPC20"/>
    <property type="match status" value="1"/>
</dbReference>
<dbReference type="InterPro" id="IPR029060">
    <property type="entry name" value="PIN-like_dom_sf"/>
</dbReference>
<evidence type="ECO:0000259" key="1">
    <source>
        <dbReference type="Pfam" id="PF01850"/>
    </source>
</evidence>
<dbReference type="InterPro" id="IPR002716">
    <property type="entry name" value="PIN_dom"/>
</dbReference>
<organism evidence="2 3">
    <name type="scientific">Stenomitos frigidus ULC18</name>
    <dbReference type="NCBI Taxonomy" id="2107698"/>
    <lineage>
        <taxon>Bacteria</taxon>
        <taxon>Bacillati</taxon>
        <taxon>Cyanobacteriota</taxon>
        <taxon>Cyanophyceae</taxon>
        <taxon>Leptolyngbyales</taxon>
        <taxon>Leptolyngbyaceae</taxon>
        <taxon>Stenomitos</taxon>
    </lineage>
</organism>
<dbReference type="PANTHER" id="PTHR42188:SF1">
    <property type="entry name" value="23S RRNA-SPECIFIC ENDONUCLEASE VAPC20"/>
    <property type="match status" value="1"/>
</dbReference>
<dbReference type="Proteomes" id="UP000239576">
    <property type="component" value="Unassembled WGS sequence"/>
</dbReference>
<accession>A0A2T1DZW5</accession>
<dbReference type="RefSeq" id="WP_106258408.1">
    <property type="nucleotide sequence ID" value="NZ_CAWNSW010000166.1"/>
</dbReference>
<protein>
    <submittedName>
        <fullName evidence="2">Nucleic acid-binding protein</fullName>
    </submittedName>
</protein>
<evidence type="ECO:0000313" key="3">
    <source>
        <dbReference type="Proteomes" id="UP000239576"/>
    </source>
</evidence>
<sequence>MQTDSSIFIDTWGWLALGHRADNYHQTVKEIYQHLRQTQAQMHTSDYVLDELISLLFGRELFQEATGFVEGIFAATELGQLQIHRVTSQHFAQAWGLRKRFQDKPLISFTDLTSMVMMQEQGILSVLTQDDHFLQIGMGFVKVP</sequence>
<gene>
    <name evidence="2" type="ORF">C7B82_21305</name>
</gene>
<keyword evidence="3" id="KW-1185">Reference proteome</keyword>